<dbReference type="AlphaFoldDB" id="A0A498HSB6"/>
<organism evidence="2 3">
    <name type="scientific">Malus domestica</name>
    <name type="common">Apple</name>
    <name type="synonym">Pyrus malus</name>
    <dbReference type="NCBI Taxonomy" id="3750"/>
    <lineage>
        <taxon>Eukaryota</taxon>
        <taxon>Viridiplantae</taxon>
        <taxon>Streptophyta</taxon>
        <taxon>Embryophyta</taxon>
        <taxon>Tracheophyta</taxon>
        <taxon>Spermatophyta</taxon>
        <taxon>Magnoliopsida</taxon>
        <taxon>eudicotyledons</taxon>
        <taxon>Gunneridae</taxon>
        <taxon>Pentapetalae</taxon>
        <taxon>rosids</taxon>
        <taxon>fabids</taxon>
        <taxon>Rosales</taxon>
        <taxon>Rosaceae</taxon>
        <taxon>Amygdaloideae</taxon>
        <taxon>Maleae</taxon>
        <taxon>Malus</taxon>
    </lineage>
</organism>
<feature type="region of interest" description="Disordered" evidence="1">
    <location>
        <begin position="63"/>
        <end position="85"/>
    </location>
</feature>
<accession>A0A498HSB6</accession>
<name>A0A498HSB6_MALDO</name>
<protein>
    <submittedName>
        <fullName evidence="2">Uncharacterized protein</fullName>
    </submittedName>
</protein>
<dbReference type="EMBL" id="RDQH01000341">
    <property type="protein sequence ID" value="RXH72367.1"/>
    <property type="molecule type" value="Genomic_DNA"/>
</dbReference>
<comment type="caution">
    <text evidence="2">The sequence shown here is derived from an EMBL/GenBank/DDBJ whole genome shotgun (WGS) entry which is preliminary data.</text>
</comment>
<gene>
    <name evidence="2" type="ORF">DVH24_012051</name>
</gene>
<evidence type="ECO:0000313" key="2">
    <source>
        <dbReference type="EMBL" id="RXH72367.1"/>
    </source>
</evidence>
<proteinExistence type="predicted"/>
<feature type="compositionally biased region" description="Low complexity" evidence="1">
    <location>
        <begin position="63"/>
        <end position="78"/>
    </location>
</feature>
<reference evidence="2 3" key="1">
    <citation type="submission" date="2018-10" db="EMBL/GenBank/DDBJ databases">
        <title>A high-quality apple genome assembly.</title>
        <authorList>
            <person name="Hu J."/>
        </authorList>
    </citation>
    <scope>NUCLEOTIDE SEQUENCE [LARGE SCALE GENOMIC DNA]</scope>
    <source>
        <strain evidence="3">cv. HFTH1</strain>
        <tissue evidence="2">Young leaf</tissue>
    </source>
</reference>
<evidence type="ECO:0000256" key="1">
    <source>
        <dbReference type="SAM" id="MobiDB-lite"/>
    </source>
</evidence>
<sequence>MAMKEEKNPSKGLVAAPGNKKTCFCKPKIPNYASVIPAKRRSVKRMMFDSMLKSPASFFYRWSSSSSQDSKSNNKTTSLIFPDQS</sequence>
<keyword evidence="3" id="KW-1185">Reference proteome</keyword>
<dbReference type="Proteomes" id="UP000290289">
    <property type="component" value="Chromosome 15"/>
</dbReference>
<evidence type="ECO:0000313" key="3">
    <source>
        <dbReference type="Proteomes" id="UP000290289"/>
    </source>
</evidence>